<keyword evidence="5" id="KW-1185">Reference proteome</keyword>
<dbReference type="Proteomes" id="UP000295680">
    <property type="component" value="Unassembled WGS sequence"/>
</dbReference>
<dbReference type="InterPro" id="IPR053201">
    <property type="entry name" value="Flavunoidine_N-MTase"/>
</dbReference>
<gene>
    <name evidence="4" type="ORF">EV192_11720</name>
</gene>
<keyword evidence="1" id="KW-0808">Transferase</keyword>
<dbReference type="AlphaFoldDB" id="A0A4V2S484"/>
<dbReference type="PANTHER" id="PTHR12350:SF19">
    <property type="entry name" value="SET DOMAIN-CONTAINING PROTEIN"/>
    <property type="match status" value="1"/>
</dbReference>
<dbReference type="PROSITE" id="PS50868">
    <property type="entry name" value="POST_SET"/>
    <property type="match status" value="1"/>
</dbReference>
<dbReference type="Gene3D" id="2.170.270.10">
    <property type="entry name" value="SET domain"/>
    <property type="match status" value="1"/>
</dbReference>
<keyword evidence="2" id="KW-0949">S-adenosyl-L-methionine</keyword>
<dbReference type="InterPro" id="IPR001214">
    <property type="entry name" value="SET_dom"/>
</dbReference>
<feature type="domain" description="Post-SET" evidence="3">
    <location>
        <begin position="117"/>
        <end position="133"/>
    </location>
</feature>
<organism evidence="4 5">
    <name type="scientific">Actinocrispum wychmicini</name>
    <dbReference type="NCBI Taxonomy" id="1213861"/>
    <lineage>
        <taxon>Bacteria</taxon>
        <taxon>Bacillati</taxon>
        <taxon>Actinomycetota</taxon>
        <taxon>Actinomycetes</taxon>
        <taxon>Pseudonocardiales</taxon>
        <taxon>Pseudonocardiaceae</taxon>
        <taxon>Actinocrispum</taxon>
    </lineage>
</organism>
<name>A0A4V2S484_9PSEU</name>
<dbReference type="InterPro" id="IPR046341">
    <property type="entry name" value="SET_dom_sf"/>
</dbReference>
<dbReference type="EMBL" id="SLWS01000017">
    <property type="protein sequence ID" value="TCO47280.1"/>
    <property type="molecule type" value="Genomic_DNA"/>
</dbReference>
<evidence type="ECO:0000256" key="2">
    <source>
        <dbReference type="ARBA" id="ARBA00022691"/>
    </source>
</evidence>
<protein>
    <recommendedName>
        <fullName evidence="3">Post-SET domain-containing protein</fullName>
    </recommendedName>
</protein>
<dbReference type="OrthoDB" id="9790349at2"/>
<dbReference type="GO" id="GO:0016740">
    <property type="term" value="F:transferase activity"/>
    <property type="evidence" value="ECO:0007669"/>
    <property type="project" value="UniProtKB-KW"/>
</dbReference>
<reference evidence="4 5" key="1">
    <citation type="submission" date="2019-03" db="EMBL/GenBank/DDBJ databases">
        <title>Genomic Encyclopedia of Type Strains, Phase IV (KMG-IV): sequencing the most valuable type-strain genomes for metagenomic binning, comparative biology and taxonomic classification.</title>
        <authorList>
            <person name="Goeker M."/>
        </authorList>
    </citation>
    <scope>NUCLEOTIDE SEQUENCE [LARGE SCALE GENOMIC DNA]</scope>
    <source>
        <strain evidence="4 5">DSM 45934</strain>
    </source>
</reference>
<sequence>MPEVAELTRAAVIRTGGEYKLVAIEPVAANTFLFSLEGELTSRPTRYTVQLAADTHVDLPAECPLEDVLDTYFWRFMNHSCEPNTMIRGRDVFSVTAIEPWQEIRFHYATTEYSMAEPFECRCGSRRCDGLIRGFRYLSTPARERLRPLLSGYLLSVLDGAKAESEAR</sequence>
<proteinExistence type="predicted"/>
<dbReference type="InterPro" id="IPR003616">
    <property type="entry name" value="Post-SET_dom"/>
</dbReference>
<evidence type="ECO:0000313" key="5">
    <source>
        <dbReference type="Proteomes" id="UP000295680"/>
    </source>
</evidence>
<evidence type="ECO:0000313" key="4">
    <source>
        <dbReference type="EMBL" id="TCO47280.1"/>
    </source>
</evidence>
<evidence type="ECO:0000256" key="1">
    <source>
        <dbReference type="ARBA" id="ARBA00022679"/>
    </source>
</evidence>
<dbReference type="Pfam" id="PF00856">
    <property type="entry name" value="SET"/>
    <property type="match status" value="1"/>
</dbReference>
<dbReference type="PANTHER" id="PTHR12350">
    <property type="entry name" value="HISTONE-LYSINE N-METHYLTRANSFERASE-RELATED"/>
    <property type="match status" value="1"/>
</dbReference>
<dbReference type="SUPFAM" id="SSF82199">
    <property type="entry name" value="SET domain"/>
    <property type="match status" value="1"/>
</dbReference>
<dbReference type="RefSeq" id="WP_132125586.1">
    <property type="nucleotide sequence ID" value="NZ_SLWS01000017.1"/>
</dbReference>
<accession>A0A4V2S484</accession>
<evidence type="ECO:0000259" key="3">
    <source>
        <dbReference type="PROSITE" id="PS50868"/>
    </source>
</evidence>
<comment type="caution">
    <text evidence="4">The sequence shown here is derived from an EMBL/GenBank/DDBJ whole genome shotgun (WGS) entry which is preliminary data.</text>
</comment>